<evidence type="ECO:0000313" key="9">
    <source>
        <dbReference type="Proteomes" id="UP000494322"/>
    </source>
</evidence>
<dbReference type="RefSeq" id="WP_175238552.1">
    <property type="nucleotide sequence ID" value="NZ_CABWIK020000016.1"/>
</dbReference>
<dbReference type="PANTHER" id="PTHR18934">
    <property type="entry name" value="ATP-DEPENDENT RNA HELICASE"/>
    <property type="match status" value="1"/>
</dbReference>
<feature type="region of interest" description="Disordered" evidence="5">
    <location>
        <begin position="1"/>
        <end position="91"/>
    </location>
</feature>
<dbReference type="Gene3D" id="3.40.50.300">
    <property type="entry name" value="P-loop containing nucleotide triphosphate hydrolases"/>
    <property type="match status" value="2"/>
</dbReference>
<evidence type="ECO:0000256" key="3">
    <source>
        <dbReference type="ARBA" id="ARBA00022806"/>
    </source>
</evidence>
<dbReference type="GO" id="GO:0003723">
    <property type="term" value="F:RNA binding"/>
    <property type="evidence" value="ECO:0007669"/>
    <property type="project" value="TreeGrafter"/>
</dbReference>
<accession>A0A6J5J9G7</accession>
<dbReference type="SMART" id="SM00382">
    <property type="entry name" value="AAA"/>
    <property type="match status" value="1"/>
</dbReference>
<dbReference type="InterPro" id="IPR007502">
    <property type="entry name" value="Helicase-assoc_dom"/>
</dbReference>
<dbReference type="InterPro" id="IPR011545">
    <property type="entry name" value="DEAD/DEAH_box_helicase_dom"/>
</dbReference>
<evidence type="ECO:0000259" key="7">
    <source>
        <dbReference type="PROSITE" id="PS51194"/>
    </source>
</evidence>
<evidence type="ECO:0000256" key="5">
    <source>
        <dbReference type="SAM" id="MobiDB-lite"/>
    </source>
</evidence>
<dbReference type="Pfam" id="PF07717">
    <property type="entry name" value="OB_NTP_bind"/>
    <property type="match status" value="1"/>
</dbReference>
<feature type="compositionally biased region" description="Low complexity" evidence="5">
    <location>
        <begin position="26"/>
        <end position="44"/>
    </location>
</feature>
<dbReference type="Pfam" id="PF21010">
    <property type="entry name" value="HA2_C"/>
    <property type="match status" value="1"/>
</dbReference>
<dbReference type="FunFam" id="1.20.120.1080:FF:000005">
    <property type="entry name" value="ATP-dependent helicase HrpA"/>
    <property type="match status" value="1"/>
</dbReference>
<keyword evidence="2" id="KW-0378">Hydrolase</keyword>
<dbReference type="GO" id="GO:0016787">
    <property type="term" value="F:hydrolase activity"/>
    <property type="evidence" value="ECO:0007669"/>
    <property type="project" value="UniProtKB-KW"/>
</dbReference>
<keyword evidence="3 8" id="KW-0347">Helicase</keyword>
<name>A0A6J5J9G7_9BURK</name>
<dbReference type="InterPro" id="IPR048333">
    <property type="entry name" value="HA2_WH"/>
</dbReference>
<evidence type="ECO:0000256" key="1">
    <source>
        <dbReference type="ARBA" id="ARBA00022741"/>
    </source>
</evidence>
<dbReference type="InterPro" id="IPR011709">
    <property type="entry name" value="DEAD-box_helicase_OB_fold"/>
</dbReference>
<evidence type="ECO:0000313" key="8">
    <source>
        <dbReference type="EMBL" id="CAB3968194.1"/>
    </source>
</evidence>
<dbReference type="Pfam" id="PF04408">
    <property type="entry name" value="WHD_HA2"/>
    <property type="match status" value="1"/>
</dbReference>
<sequence length="1398" mass="155542">MSNVPKSPAPTRAKAPSARHPDGAADARQQQGQPPRRPQEQQAGKPAHAPRGDASRDARQPAAKDASAATGERAPRRERPPRAVVAPNPVPPITYPESLPVSGKRDEIARAIAGHQVVIVCGETGSGKTTQLPKICLDLGRGLGAGGTGLIGHTQPRRLAASSTGRRIAEELGTPFGEVVGYKVRFTDNLAPGASVKLMTDGILLAETQTDPLLKAYDTLIIDEAHERSLNIDFLLGYLKEILPRRPDLKLIVTSATIDADRFARHFGTDERPAPVIEVSGRLYPVEMRYRPVAEDRPAVKHAEGTGGRDRVKTAREAERDLMDAIVDAVDELCREGPGDVLVFLPGEREIREAAEALRKHHPPHTEILPLFARLSAADQDKVFKASNARRIVLATNVAETSLTVPGIRYVVDTGLARVKRYSYRNKVEQLQVESISQAAANQRAGRCGRVADGVCIRLYEESDYQARARFTDPEILRSSLASVILRMKSLHLTAIESFPFLEPPPGRAIADGYQLLNELGAVDDDNALTPLGRELARLPLDPRVGRMILAARDQQSLREVLIIASALSVQDPRDRPIEAQEQADQAHRRFADERSEFLQWLKIWAWFEEAVAHKKSNRQLVDACRQNFLSHLRLREWRDVHSQLLTVVREHGWRLNEVEATYEQVHLALLTGLLGNLGLKADDDPHYLGARGIKFYLWPGSVLAKKAGRWVMAAELVETSRLYARCLAKIEPEWVEKIGAHLLKKSLSEPHWEKRPAQVSAYERATLYGLPIYHRRRVAFGKQDPARARELFIRGALVEGEFDTKLAFFAHNRKLLADIEQLEHKSRRQDVLVDDELIYAYYDQAIPEGIHTGAAFERWYRDEVKKGGQPEDKLRLLYLSRDDLMRHEAAGVTTELFPKRATMAGVEMALTYHFEPGTPRDGVTLAVPLYALNQVDARRCEWLVPGMLKEKVQLLLKSLPQKLRRHCVPLPEYAAGFVERMGRERFGAGGLVEALIADVRGETQIAMKTADFKLETLPAHLFMNFKVIDEHGRQLAMGRNLAQLRQELGAQAQQQFQKIAAASTIAAGGDADGGEPIGQAPATAATTGAAGRHAKAGKGAAPQTAAPAEAGATALYENLTTWNFGKLPELLEIRRRGQTLYGYPALVDRGTHCDVEVFDSPEEAARIHRAGLRRLFALQLKEPIKFLEKNLPGLREMAMQYMSLGTQDELRDQLIDTALDRACLQDPLPDDDASFHARRDEGRSRLNLLAQEIARLVGQILAEYAGLVKKLAQAKPFAQAHADLQQQLAALVGKRFVIETPYAQLAHFPRYLKGIALRIDKLKADPARDAKQSADLLPLAQQYQRAVSQRGGVADARLAEFRWLLEELRISLFAQELRTPMPVSVKRLHKVWESMQR</sequence>
<feature type="compositionally biased region" description="Basic and acidic residues" evidence="5">
    <location>
        <begin position="50"/>
        <end position="59"/>
    </location>
</feature>
<evidence type="ECO:0000256" key="4">
    <source>
        <dbReference type="ARBA" id="ARBA00022840"/>
    </source>
</evidence>
<dbReference type="Pfam" id="PF00271">
    <property type="entry name" value="Helicase_C"/>
    <property type="match status" value="1"/>
</dbReference>
<dbReference type="EMBL" id="CABWIK020000016">
    <property type="protein sequence ID" value="CAB3968194.1"/>
    <property type="molecule type" value="Genomic_DNA"/>
</dbReference>
<dbReference type="SMART" id="SM00847">
    <property type="entry name" value="HA2"/>
    <property type="match status" value="1"/>
</dbReference>
<feature type="domain" description="Helicase C-terminal" evidence="7">
    <location>
        <begin position="325"/>
        <end position="492"/>
    </location>
</feature>
<dbReference type="Pfam" id="PF00270">
    <property type="entry name" value="DEAD"/>
    <property type="match status" value="1"/>
</dbReference>
<dbReference type="GO" id="GO:0005524">
    <property type="term" value="F:ATP binding"/>
    <property type="evidence" value="ECO:0007669"/>
    <property type="project" value="UniProtKB-KW"/>
</dbReference>
<evidence type="ECO:0000256" key="2">
    <source>
        <dbReference type="ARBA" id="ARBA00022801"/>
    </source>
</evidence>
<reference evidence="8 9" key="1">
    <citation type="submission" date="2020-04" db="EMBL/GenBank/DDBJ databases">
        <authorList>
            <person name="Depoorter E."/>
        </authorList>
    </citation>
    <scope>NUCLEOTIDE SEQUENCE [LARGE SCALE GENOMIC DNA]</scope>
    <source>
        <strain evidence="8 9">BCC0132</strain>
    </source>
</reference>
<dbReference type="InterPro" id="IPR003593">
    <property type="entry name" value="AAA+_ATPase"/>
</dbReference>
<proteinExistence type="predicted"/>
<dbReference type="Gene3D" id="1.20.120.1080">
    <property type="match status" value="1"/>
</dbReference>
<protein>
    <submittedName>
        <fullName evidence="8">Putative ATP-dependent helicase</fullName>
    </submittedName>
</protein>
<dbReference type="NCBIfam" id="TIGR01967">
    <property type="entry name" value="DEAH_box_HrpA"/>
    <property type="match status" value="1"/>
</dbReference>
<feature type="region of interest" description="Disordered" evidence="5">
    <location>
        <begin position="1071"/>
        <end position="1106"/>
    </location>
</feature>
<organism evidence="8 9">
    <name type="scientific">Burkholderia cenocepacia</name>
    <dbReference type="NCBI Taxonomy" id="95486"/>
    <lineage>
        <taxon>Bacteria</taxon>
        <taxon>Pseudomonadati</taxon>
        <taxon>Pseudomonadota</taxon>
        <taxon>Betaproteobacteria</taxon>
        <taxon>Burkholderiales</taxon>
        <taxon>Burkholderiaceae</taxon>
        <taxon>Burkholderia</taxon>
        <taxon>Burkholderia cepacia complex</taxon>
    </lineage>
</organism>
<dbReference type="CDD" id="cd18791">
    <property type="entry name" value="SF2_C_RHA"/>
    <property type="match status" value="1"/>
</dbReference>
<keyword evidence="1" id="KW-0547">Nucleotide-binding</keyword>
<dbReference type="PROSITE" id="PS51194">
    <property type="entry name" value="HELICASE_CTER"/>
    <property type="match status" value="1"/>
</dbReference>
<dbReference type="GO" id="GO:0003724">
    <property type="term" value="F:RNA helicase activity"/>
    <property type="evidence" value="ECO:0007669"/>
    <property type="project" value="InterPro"/>
</dbReference>
<dbReference type="Pfam" id="PF11898">
    <property type="entry name" value="DUF3418"/>
    <property type="match status" value="1"/>
</dbReference>
<dbReference type="SMART" id="SM00490">
    <property type="entry name" value="HELICc"/>
    <property type="match status" value="1"/>
</dbReference>
<evidence type="ECO:0000259" key="6">
    <source>
        <dbReference type="PROSITE" id="PS51192"/>
    </source>
</evidence>
<dbReference type="InterPro" id="IPR010222">
    <property type="entry name" value="RNA_helicase_HrpA"/>
</dbReference>
<dbReference type="InterPro" id="IPR001650">
    <property type="entry name" value="Helicase_C-like"/>
</dbReference>
<dbReference type="InterPro" id="IPR027417">
    <property type="entry name" value="P-loop_NTPase"/>
</dbReference>
<dbReference type="PANTHER" id="PTHR18934:SF99">
    <property type="entry name" value="ATP-DEPENDENT RNA HELICASE DHX37-RELATED"/>
    <property type="match status" value="1"/>
</dbReference>
<feature type="compositionally biased region" description="Low complexity" evidence="5">
    <location>
        <begin position="1081"/>
        <end position="1106"/>
    </location>
</feature>
<dbReference type="InterPro" id="IPR024590">
    <property type="entry name" value="HrpA_C"/>
</dbReference>
<dbReference type="SMART" id="SM00487">
    <property type="entry name" value="DEXDc"/>
    <property type="match status" value="1"/>
</dbReference>
<keyword evidence="4" id="KW-0067">ATP-binding</keyword>
<dbReference type="InterPro" id="IPR014001">
    <property type="entry name" value="Helicase_ATP-bd"/>
</dbReference>
<gene>
    <name evidence="8" type="ORF">BCO9919_03160</name>
</gene>
<feature type="domain" description="Helicase ATP-binding" evidence="6">
    <location>
        <begin position="109"/>
        <end position="276"/>
    </location>
</feature>
<dbReference type="SUPFAM" id="SSF52540">
    <property type="entry name" value="P-loop containing nucleoside triphosphate hydrolases"/>
    <property type="match status" value="1"/>
</dbReference>
<dbReference type="PROSITE" id="PS51192">
    <property type="entry name" value="HELICASE_ATP_BIND_1"/>
    <property type="match status" value="1"/>
</dbReference>
<dbReference type="Proteomes" id="UP000494322">
    <property type="component" value="Unassembled WGS sequence"/>
</dbReference>